<proteinExistence type="predicted"/>
<keyword evidence="6" id="KW-0297">G-protein coupled receptor</keyword>
<evidence type="ECO:0000259" key="12">
    <source>
        <dbReference type="PROSITE" id="PS50262"/>
    </source>
</evidence>
<feature type="transmembrane region" description="Helical" evidence="11">
    <location>
        <begin position="141"/>
        <end position="161"/>
    </location>
</feature>
<dbReference type="InterPro" id="IPR000018">
    <property type="entry name" value="P2Y4"/>
</dbReference>
<dbReference type="PRINTS" id="PR01157">
    <property type="entry name" value="P2YPURNOCPTR"/>
</dbReference>
<evidence type="ECO:0000256" key="6">
    <source>
        <dbReference type="ARBA" id="ARBA00023040"/>
    </source>
</evidence>
<keyword evidence="10" id="KW-0807">Transducer</keyword>
<dbReference type="AlphaFoldDB" id="A0A8C5MFV0"/>
<evidence type="ECO:0000256" key="1">
    <source>
        <dbReference type="ARBA" id="ARBA00004651"/>
    </source>
</evidence>
<dbReference type="FunFam" id="1.20.1070.10:FF:000017">
    <property type="entry name" value="lysophosphatidic acid receptor 4"/>
    <property type="match status" value="1"/>
</dbReference>
<evidence type="ECO:0000313" key="13">
    <source>
        <dbReference type="Ensembl" id="ENSLLEP00000011593.1"/>
    </source>
</evidence>
<comment type="subcellular location">
    <subcellularLocation>
        <location evidence="1">Cell membrane</location>
        <topology evidence="1">Multi-pass membrane protein</topology>
    </subcellularLocation>
</comment>
<keyword evidence="3" id="KW-1003">Cell membrane</keyword>
<feature type="transmembrane region" description="Helical" evidence="11">
    <location>
        <begin position="235"/>
        <end position="259"/>
    </location>
</feature>
<dbReference type="Gene3D" id="1.20.1070.10">
    <property type="entry name" value="Rhodopsin 7-helix transmembrane proteins"/>
    <property type="match status" value="1"/>
</dbReference>
<dbReference type="GO" id="GO:0030321">
    <property type="term" value="P:transepithelial chloride transport"/>
    <property type="evidence" value="ECO:0007669"/>
    <property type="project" value="InterPro"/>
</dbReference>
<feature type="domain" description="G-protein coupled receptors family 1 profile" evidence="12">
    <location>
        <begin position="39"/>
        <end position="294"/>
    </location>
</feature>
<evidence type="ECO:0000256" key="2">
    <source>
        <dbReference type="ARBA" id="ARBA00021864"/>
    </source>
</evidence>
<dbReference type="PRINTS" id="PR01066">
    <property type="entry name" value="P2Y4PRNOCPTR"/>
</dbReference>
<feature type="transmembrane region" description="Helical" evidence="11">
    <location>
        <begin position="60"/>
        <end position="80"/>
    </location>
</feature>
<dbReference type="GO" id="GO:0045028">
    <property type="term" value="F:G protein-coupled purinergic nucleotide receptor activity"/>
    <property type="evidence" value="ECO:0007669"/>
    <property type="project" value="InterPro"/>
</dbReference>
<dbReference type="OrthoDB" id="10018446at2759"/>
<accession>A0A8C5MFV0</accession>
<keyword evidence="4 11" id="KW-0812">Transmembrane</keyword>
<keyword evidence="8" id="KW-1015">Disulfide bond</keyword>
<evidence type="ECO:0000256" key="11">
    <source>
        <dbReference type="SAM" id="Phobius"/>
    </source>
</evidence>
<keyword evidence="5 11" id="KW-1133">Transmembrane helix</keyword>
<evidence type="ECO:0000256" key="5">
    <source>
        <dbReference type="ARBA" id="ARBA00022989"/>
    </source>
</evidence>
<sequence>MGDIIKENNLKFRCDLNEDVKYILLPVFYGIVFCIGFTLNVLTVYIYIFKIRPWKTINVFMFNLAVSDLIYVLSLPLLIYYYSQESVWPFTNVICKLVRFLFYTSLYCSILFLLSISIYRFVAICHPIQYLRWSHPRYARIASLVIWIIVVGMQSPIWYFVSTSQSGNNTVCPDTTSEDLFGQFVIFSAVNLSLLFCVPFVVILICYSNIVYVLFKPNTNISRTGRSKVKSVKMVIVVLLVFVVCFLPFHVTRTLFYFYRNRDLECSTLSVISLAYTVTRPLASLNSCIDPILYFLVWRLSLSTDLYAEQIIDRRQLISGEDPHNTLGTRSQLPTRSIYISKPFTRGTVFYRLSGLNIEIVLLLLFMD</sequence>
<dbReference type="PROSITE" id="PS50262">
    <property type="entry name" value="G_PROTEIN_RECEP_F1_2"/>
    <property type="match status" value="1"/>
</dbReference>
<evidence type="ECO:0000256" key="8">
    <source>
        <dbReference type="ARBA" id="ARBA00023157"/>
    </source>
</evidence>
<dbReference type="Ensembl" id="ENSLLET00000012058.1">
    <property type="protein sequence ID" value="ENSLLEP00000011593.1"/>
    <property type="gene ID" value="ENSLLEG00000007390.1"/>
</dbReference>
<feature type="transmembrane region" description="Helical" evidence="11">
    <location>
        <begin position="27"/>
        <end position="48"/>
    </location>
</feature>
<dbReference type="Proteomes" id="UP000694569">
    <property type="component" value="Unplaced"/>
</dbReference>
<dbReference type="PANTHER" id="PTHR24231:SF53">
    <property type="entry name" value="P2Y PURINOCEPTOR 4"/>
    <property type="match status" value="1"/>
</dbReference>
<evidence type="ECO:0000256" key="9">
    <source>
        <dbReference type="ARBA" id="ARBA00023170"/>
    </source>
</evidence>
<dbReference type="GO" id="GO:0005886">
    <property type="term" value="C:plasma membrane"/>
    <property type="evidence" value="ECO:0007669"/>
    <property type="project" value="UniProtKB-SubCell"/>
</dbReference>
<dbReference type="InterPro" id="IPR000276">
    <property type="entry name" value="GPCR_Rhodpsn"/>
</dbReference>
<dbReference type="PRINTS" id="PR00237">
    <property type="entry name" value="GPCRRHODOPSN"/>
</dbReference>
<keyword evidence="9" id="KW-0675">Receptor</keyword>
<feature type="transmembrane region" description="Helical" evidence="11">
    <location>
        <begin position="100"/>
        <end position="121"/>
    </location>
</feature>
<evidence type="ECO:0000313" key="14">
    <source>
        <dbReference type="Proteomes" id="UP000694569"/>
    </source>
</evidence>
<evidence type="ECO:0000256" key="7">
    <source>
        <dbReference type="ARBA" id="ARBA00023136"/>
    </source>
</evidence>
<dbReference type="SUPFAM" id="SSF81321">
    <property type="entry name" value="Family A G protein-coupled receptor-like"/>
    <property type="match status" value="1"/>
</dbReference>
<name>A0A8C5MFV0_9ANUR</name>
<keyword evidence="7 11" id="KW-0472">Membrane</keyword>
<protein>
    <recommendedName>
        <fullName evidence="2">P2Y purinoceptor 4</fullName>
    </recommendedName>
</protein>
<dbReference type="PANTHER" id="PTHR24231">
    <property type="entry name" value="PURINOCEPTOR-RELATED G-PROTEIN COUPLED RECEPTOR"/>
    <property type="match status" value="1"/>
</dbReference>
<dbReference type="InterPro" id="IPR017452">
    <property type="entry name" value="GPCR_Rhodpsn_7TM"/>
</dbReference>
<dbReference type="GO" id="GO:0031686">
    <property type="term" value="F:A1 adenosine receptor binding"/>
    <property type="evidence" value="ECO:0007669"/>
    <property type="project" value="TreeGrafter"/>
</dbReference>
<reference evidence="13" key="1">
    <citation type="submission" date="2025-08" db="UniProtKB">
        <authorList>
            <consortium name="Ensembl"/>
        </authorList>
    </citation>
    <scope>IDENTIFICATION</scope>
</reference>
<feature type="transmembrane region" description="Helical" evidence="11">
    <location>
        <begin position="181"/>
        <end position="214"/>
    </location>
</feature>
<keyword evidence="14" id="KW-1185">Reference proteome</keyword>
<dbReference type="GO" id="GO:0045030">
    <property type="term" value="F:G protein-coupled UTP receptor activity"/>
    <property type="evidence" value="ECO:0007669"/>
    <property type="project" value="TreeGrafter"/>
</dbReference>
<dbReference type="GeneTree" id="ENSGT01030000234621"/>
<evidence type="ECO:0000256" key="10">
    <source>
        <dbReference type="ARBA" id="ARBA00023224"/>
    </source>
</evidence>
<dbReference type="Pfam" id="PF00001">
    <property type="entry name" value="7tm_1"/>
    <property type="match status" value="1"/>
</dbReference>
<evidence type="ECO:0000256" key="4">
    <source>
        <dbReference type="ARBA" id="ARBA00022692"/>
    </source>
</evidence>
<organism evidence="13 14">
    <name type="scientific">Leptobrachium leishanense</name>
    <name type="common">Leishan spiny toad</name>
    <dbReference type="NCBI Taxonomy" id="445787"/>
    <lineage>
        <taxon>Eukaryota</taxon>
        <taxon>Metazoa</taxon>
        <taxon>Chordata</taxon>
        <taxon>Craniata</taxon>
        <taxon>Vertebrata</taxon>
        <taxon>Euteleostomi</taxon>
        <taxon>Amphibia</taxon>
        <taxon>Batrachia</taxon>
        <taxon>Anura</taxon>
        <taxon>Pelobatoidea</taxon>
        <taxon>Megophryidae</taxon>
        <taxon>Leptobrachium</taxon>
    </lineage>
</organism>
<evidence type="ECO:0000256" key="3">
    <source>
        <dbReference type="ARBA" id="ARBA00022475"/>
    </source>
</evidence>
<reference evidence="13" key="2">
    <citation type="submission" date="2025-09" db="UniProtKB">
        <authorList>
            <consortium name="Ensembl"/>
        </authorList>
    </citation>
    <scope>IDENTIFICATION</scope>
</reference>